<evidence type="ECO:0000313" key="1">
    <source>
        <dbReference type="EMBL" id="KAH7937732.1"/>
    </source>
</evidence>
<sequence length="308" mass="35456">MSHVLGDAAYHNEESKKEFQNAKDKPGIHIYNPKTPVELHLPGGIQQFNDVFMECTFRKDMKTVVYEWWWSKRMDFPLFEVTSEQYTENKLQYYIEDYNTKSKDVGNSDFYYVIGQETRTKFFYDVKDRYLVVRIDGRYSLFELLDRYADASPYDRFYIKGDLDIKSIRIPYEDPLPVPMSLPLTSAGILKGDRYEIKGKNPRNAEQFRLVFGDQSLEVPLGVEHEEFSLEVTGEEDGLCTAKLNGVELPGVISKGPFLADRMVLEGDVDFHWVIITKPGAPEAAIEDGKEKEPAKEEAKKEDEAAKA</sequence>
<dbReference type="Proteomes" id="UP000821865">
    <property type="component" value="Chromosome 8"/>
</dbReference>
<reference evidence="1" key="1">
    <citation type="submission" date="2020-05" db="EMBL/GenBank/DDBJ databases">
        <title>Large-scale comparative analyses of tick genomes elucidate their genetic diversity and vector capacities.</title>
        <authorList>
            <person name="Jia N."/>
            <person name="Wang J."/>
            <person name="Shi W."/>
            <person name="Du L."/>
            <person name="Sun Y."/>
            <person name="Zhan W."/>
            <person name="Jiang J."/>
            <person name="Wang Q."/>
            <person name="Zhang B."/>
            <person name="Ji P."/>
            <person name="Sakyi L.B."/>
            <person name="Cui X."/>
            <person name="Yuan T."/>
            <person name="Jiang B."/>
            <person name="Yang W."/>
            <person name="Lam T.T.-Y."/>
            <person name="Chang Q."/>
            <person name="Ding S."/>
            <person name="Wang X."/>
            <person name="Zhu J."/>
            <person name="Ruan X."/>
            <person name="Zhao L."/>
            <person name="Wei J."/>
            <person name="Que T."/>
            <person name="Du C."/>
            <person name="Cheng J."/>
            <person name="Dai P."/>
            <person name="Han X."/>
            <person name="Huang E."/>
            <person name="Gao Y."/>
            <person name="Liu J."/>
            <person name="Shao H."/>
            <person name="Ye R."/>
            <person name="Li L."/>
            <person name="Wei W."/>
            <person name="Wang X."/>
            <person name="Wang C."/>
            <person name="Yang T."/>
            <person name="Huo Q."/>
            <person name="Li W."/>
            <person name="Guo W."/>
            <person name="Chen H."/>
            <person name="Zhou L."/>
            <person name="Ni X."/>
            <person name="Tian J."/>
            <person name="Zhou Y."/>
            <person name="Sheng Y."/>
            <person name="Liu T."/>
            <person name="Pan Y."/>
            <person name="Xia L."/>
            <person name="Li J."/>
            <person name="Zhao F."/>
            <person name="Cao W."/>
        </authorList>
    </citation>
    <scope>NUCLEOTIDE SEQUENCE</scope>
    <source>
        <strain evidence="1">Dsil-2018</strain>
    </source>
</reference>
<gene>
    <name evidence="1" type="ORF">HPB49_015116</name>
</gene>
<dbReference type="EMBL" id="CM023477">
    <property type="protein sequence ID" value="KAH7937732.1"/>
    <property type="molecule type" value="Genomic_DNA"/>
</dbReference>
<name>A0ACB8CA26_DERSI</name>
<comment type="caution">
    <text evidence="1">The sequence shown here is derived from an EMBL/GenBank/DDBJ whole genome shotgun (WGS) entry which is preliminary data.</text>
</comment>
<protein>
    <submittedName>
        <fullName evidence="1">Uncharacterized protein</fullName>
    </submittedName>
</protein>
<evidence type="ECO:0000313" key="2">
    <source>
        <dbReference type="Proteomes" id="UP000821865"/>
    </source>
</evidence>
<organism evidence="1 2">
    <name type="scientific">Dermacentor silvarum</name>
    <name type="common">Tick</name>
    <dbReference type="NCBI Taxonomy" id="543639"/>
    <lineage>
        <taxon>Eukaryota</taxon>
        <taxon>Metazoa</taxon>
        <taxon>Ecdysozoa</taxon>
        <taxon>Arthropoda</taxon>
        <taxon>Chelicerata</taxon>
        <taxon>Arachnida</taxon>
        <taxon>Acari</taxon>
        <taxon>Parasitiformes</taxon>
        <taxon>Ixodida</taxon>
        <taxon>Ixodoidea</taxon>
        <taxon>Ixodidae</taxon>
        <taxon>Rhipicephalinae</taxon>
        <taxon>Dermacentor</taxon>
    </lineage>
</organism>
<proteinExistence type="predicted"/>
<keyword evidence="2" id="KW-1185">Reference proteome</keyword>
<accession>A0ACB8CA26</accession>